<dbReference type="EMBL" id="OU899037">
    <property type="protein sequence ID" value="CAH1736405.1"/>
    <property type="molecule type" value="Genomic_DNA"/>
</dbReference>
<evidence type="ECO:0000256" key="10">
    <source>
        <dbReference type="ARBA" id="ARBA00047899"/>
    </source>
</evidence>
<dbReference type="GO" id="GO:0005524">
    <property type="term" value="F:ATP binding"/>
    <property type="evidence" value="ECO:0007669"/>
    <property type="project" value="UniProtKB-KW"/>
</dbReference>
<evidence type="ECO:0000259" key="12">
    <source>
        <dbReference type="PROSITE" id="PS51189"/>
    </source>
</evidence>
<evidence type="ECO:0000256" key="6">
    <source>
        <dbReference type="ARBA" id="ARBA00022763"/>
    </source>
</evidence>
<dbReference type="SUPFAM" id="SSF56112">
    <property type="entry name" value="Protein kinase-like (PK-like)"/>
    <property type="match status" value="1"/>
</dbReference>
<dbReference type="InterPro" id="IPR036940">
    <property type="entry name" value="PI3/4_kinase_cat_sf"/>
</dbReference>
<comment type="subcellular location">
    <subcellularLocation>
        <location evidence="1">Nucleus</location>
    </subcellularLocation>
</comment>
<dbReference type="InterPro" id="IPR018936">
    <property type="entry name" value="PI3/4_kinase_CS"/>
</dbReference>
<evidence type="ECO:0000256" key="1">
    <source>
        <dbReference type="ARBA" id="ARBA00004123"/>
    </source>
</evidence>
<keyword evidence="4" id="KW-0808">Transferase</keyword>
<feature type="domain" description="PI3K/PI4K catalytic" evidence="11">
    <location>
        <begin position="2093"/>
        <end position="2413"/>
    </location>
</feature>
<keyword evidence="8" id="KW-0067">ATP-binding</keyword>
<dbReference type="PANTHER" id="PTHR37079">
    <property type="entry name" value="SERINE/THREONINE-PROTEIN KINASE ATM"/>
    <property type="match status" value="1"/>
</dbReference>
<dbReference type="InterPro" id="IPR011009">
    <property type="entry name" value="Kinase-like_dom_sf"/>
</dbReference>
<reference evidence="14" key="2">
    <citation type="submission" date="2022-10" db="EMBL/GenBank/DDBJ databases">
        <authorList>
            <consortium name="ENA_rothamsted_submissions"/>
            <consortium name="culmorum"/>
            <person name="King R."/>
        </authorList>
    </citation>
    <scope>NUCLEOTIDE SEQUENCE</scope>
</reference>
<dbReference type="InterPro" id="IPR038980">
    <property type="entry name" value="ATM_plant"/>
</dbReference>
<evidence type="ECO:0000256" key="4">
    <source>
        <dbReference type="ARBA" id="ARBA00022679"/>
    </source>
</evidence>
<name>A0A9P0NPK0_APHGO</name>
<dbReference type="GO" id="GO:0004674">
    <property type="term" value="F:protein serine/threonine kinase activity"/>
    <property type="evidence" value="ECO:0007669"/>
    <property type="project" value="UniProtKB-KW"/>
</dbReference>
<dbReference type="Pfam" id="PF02259">
    <property type="entry name" value="FAT"/>
    <property type="match status" value="1"/>
</dbReference>
<dbReference type="CDD" id="cd05171">
    <property type="entry name" value="PIKKc_ATM"/>
    <property type="match status" value="1"/>
</dbReference>
<evidence type="ECO:0000256" key="3">
    <source>
        <dbReference type="ARBA" id="ARBA00022527"/>
    </source>
</evidence>
<dbReference type="GO" id="GO:0005634">
    <property type="term" value="C:nucleus"/>
    <property type="evidence" value="ECO:0007669"/>
    <property type="project" value="UniProtKB-SubCell"/>
</dbReference>
<dbReference type="InterPro" id="IPR014009">
    <property type="entry name" value="PIK_FAT"/>
</dbReference>
<keyword evidence="7" id="KW-0418">Kinase</keyword>
<gene>
    <name evidence="14" type="ORF">APHIGO_LOCUS10158</name>
</gene>
<dbReference type="Pfam" id="PF00454">
    <property type="entry name" value="PI3_PI4_kinase"/>
    <property type="match status" value="1"/>
</dbReference>
<protein>
    <recommendedName>
        <fullName evidence="2">non-specific serine/threonine protein kinase</fullName>
        <ecNumber evidence="2">2.7.11.1</ecNumber>
    </recommendedName>
</protein>
<dbReference type="SMART" id="SM01343">
    <property type="entry name" value="FATC"/>
    <property type="match status" value="1"/>
</dbReference>
<evidence type="ECO:0000259" key="13">
    <source>
        <dbReference type="PROSITE" id="PS51190"/>
    </source>
</evidence>
<dbReference type="InterPro" id="IPR000403">
    <property type="entry name" value="PI3/4_kinase_cat_dom"/>
</dbReference>
<dbReference type="PROSITE" id="PS51190">
    <property type="entry name" value="FATC"/>
    <property type="match status" value="1"/>
</dbReference>
<dbReference type="PROSITE" id="PS51189">
    <property type="entry name" value="FAT"/>
    <property type="match status" value="1"/>
</dbReference>
<dbReference type="Pfam" id="PF02260">
    <property type="entry name" value="FATC"/>
    <property type="match status" value="1"/>
</dbReference>
<evidence type="ECO:0000256" key="7">
    <source>
        <dbReference type="ARBA" id="ARBA00022777"/>
    </source>
</evidence>
<keyword evidence="6" id="KW-0227">DNA damage</keyword>
<reference evidence="14" key="1">
    <citation type="submission" date="2022-02" db="EMBL/GenBank/DDBJ databases">
        <authorList>
            <person name="King R."/>
        </authorList>
    </citation>
    <scope>NUCLEOTIDE SEQUENCE</scope>
</reference>
<feature type="non-terminal residue" evidence="14">
    <location>
        <position position="1"/>
    </location>
</feature>
<keyword evidence="3" id="KW-0723">Serine/threonine-protein kinase</keyword>
<sequence>TIQKPNKNQPYLPINDLLKCILDVSQNNTFQLYMGEVYYKILEQSILSRSYYWHSLSSHWNDLFSLTYNLYNVDFANMRHVSIKIMKHIVVRGDAHSSVSLAIKKKIFSYLKQAILDTLKENNDFSLREDLIILVFDVCKTLWIECRKSLCQFIEENCTHLINFYENDKPKKIQEKLYNLLTLFIKIHHPKCIDFNHKESYVYNENMWIDKLYHIYEFVRREILQIKNNSNPNFFNYISELAVTIFNIVYFNKLDSSILVLDECPTPKRKKYDINVLSFVNGLTDLKTSEICTRLNIITKLLENHALPFHEKDYIHLLESLTICLNSYKDTKSIKYLIICCNELIKSENIYKLNQFGPFLKTVWSYALKMVMSNEDSDLSHSLLHSLIVLINWHNEMYSDILRLYFSKTIKINDPSLKTLVVLFKTRGFCSASLNETNMILLLDWLLPLKLQDALLVESFSKLNPYLLSEVVDLILTKPSIKKSFDNHNNLKTISFIDFTNTCYDLALQDRPNVQLHITDLSQNKSIRRSIDENTFEILINFIEKSIALQEKPSIATLQMFLSMTNFLCFLENQFPQFINDFSEFRLYKFKYMEKVNNIVSELNTHENQHNNEAFVNVCSLFHKRLQFVDDIIVNELMNHNTNKVIMAKLYNLSKYNGQTGYQTHLLETLIDDLKELEGSISQSYTYFKVTNFLHIALSLNNLTIDMIVQFNKFIKQIAKAWCSHQEGFIKITQLLSDALQITTKNNLNKVCTTNLLMLIWSLQKISTTKNCGPKMICAFIDLLGNFASIQNGSFGSTWNINTNVIQPMSPKIILYYLDNPFLQYDISEEEREDECTNRISTYLLCVQSLITSSVKYQKEGLFEIFQTIRNQQINLDLVINMLECVKIELKMKSYMELLENNLKFFTMEMAFKEFPIRLFSCTTMEQFFKKYRFEIIPILVIKNDLNFLNSMNILHKLIEIVEVPFINHDEIKKVIVNELGEIYFNELIKLQCTDIILQFIQMVVINTEQPIVPIQISSDQFLVLINIFQEIYVKNNNPFLTHMSMKKPNYIQTIVHVLYQSFFQYTVFMKALIGQLLDYNQIDEFSHFLINQSILSTITLLNQNNIERHNYVIEYLEWLLMNPKSILKLNTSQIGPLISTLRSLAKKLPSSNEKLLNLLNILKNFSDQNIFCETNKENETALYKDINYFLYQQNENIDIIKSLQCLKLKLQTNEIELQNMYRELLKIRGFSEDCIKSILHCLICTLIKLTKSDEFEIKILAASCLGILGPSDLTTLILQPEPEVLKLEPYISPEYLFMKHIVELVLNYLSDDNISVLEAKKLGPKVVYPFKPSEQKELDVELSFDIEQFNLLIDKNEIWCPIDSSISYSSWITNITKHLLETLQGFCKSLLPIAENKPLFCENILPHLVYFLLEYKSLTRPILNKHLNRKMNKDKESMVFNPVDVITEMLPKEGLLLQTILHESYKSIGDSDAIEGCGSSYLLNLSSRTQYYQQLRKWDRVMENCDLQQTTELISKDYLEAFSNSGLQNVAHIMASNDNLKYDYCWQLNKWDLPDSGDKSFESLHYHALRYVHLNNLERAIPIINEARIVIIESLYCASLESTATIYAPLAKLKIIEDLDDFISTTDKKKLFNIWLNQNTLKTNDFININKILSQRCKLLDFDGDKRSGILRIKIAELAQQNDWLQVAGKHLATVATLENYQKHTTLWAKVEEARLLWKRNDCYMARVLLKCVVEELDNYDYPFLHSLALQLYGSWMEETKSETSCDIIRKYFQKSIKKLELEPANKEEFGLDWKKVLSDAHKHLSLFTDTLYQQLNKYIKTEDFQKRIHEVEHNEIEGRTMVESGKSSKNQEEIKAGIYLINQSRNDKIDISNKNEEKNKYLKLTLQNYLQLMRLDDESRLPIYRIVSLWLENKENNEINDIVDQEFEKNPSYKFILVLPQLVAHLSSTHNYSFHKSLEKIINRCAIDHPYQTIPIVYAVANTNIDQKFIQCESPFNDEEESRVLAAKHLMSNWKRNINISSIVKNTEKLYEAFIQLAYTKVSCSRGQRISMSDKQPLMKITNSELYMYPAATLPLNKHGDYKNIISIVKFENSFLNAGGIHEPKKIDCWCSDGILRSLLLKGNEDMHQDAIMQQVFVLMNRLLNSNKSTAKRKLAIRTYKVIPFSKQSGIAEWCVNTMSVINYLIGTDTIEGAHQKYRPEDMAPETARDILRSSQARRDNELVKQKKYMEICKALKPVFRYYFFEKFLSPSIWFERRQAFIHSVATTSMIGYILGLGDRHFHNILIDNNTAELIHIDFGVAFEQGTLLNTPETVPFRLTRDIVDGMGICGIEGNFRKCCEKTMSVLRQNQDVIVTITEVLLYDPCYQWALTGKKAAQLQNESTKNSYINEITEVNKLAERSLNRVRDKLCGMEQAETAAASINGQVNLLIQKARDPNNLALIFHGWQAYL</sequence>
<dbReference type="GO" id="GO:0006281">
    <property type="term" value="P:DNA repair"/>
    <property type="evidence" value="ECO:0007669"/>
    <property type="project" value="InterPro"/>
</dbReference>
<evidence type="ECO:0000256" key="8">
    <source>
        <dbReference type="ARBA" id="ARBA00022840"/>
    </source>
</evidence>
<accession>A0A9P0NPK0</accession>
<keyword evidence="5" id="KW-0547">Nucleotide-binding</keyword>
<proteinExistence type="predicted"/>
<keyword evidence="15" id="KW-1185">Reference proteome</keyword>
<dbReference type="Gene3D" id="1.10.1070.11">
    <property type="entry name" value="Phosphatidylinositol 3-/4-kinase, catalytic domain"/>
    <property type="match status" value="1"/>
</dbReference>
<dbReference type="EC" id="2.7.11.1" evidence="2"/>
<feature type="domain" description="FAT" evidence="12">
    <location>
        <begin position="1440"/>
        <end position="1985"/>
    </location>
</feature>
<evidence type="ECO:0000313" key="15">
    <source>
        <dbReference type="Proteomes" id="UP001154329"/>
    </source>
</evidence>
<organism evidence="14 15">
    <name type="scientific">Aphis gossypii</name>
    <name type="common">Cotton aphid</name>
    <dbReference type="NCBI Taxonomy" id="80765"/>
    <lineage>
        <taxon>Eukaryota</taxon>
        <taxon>Metazoa</taxon>
        <taxon>Ecdysozoa</taxon>
        <taxon>Arthropoda</taxon>
        <taxon>Hexapoda</taxon>
        <taxon>Insecta</taxon>
        <taxon>Pterygota</taxon>
        <taxon>Neoptera</taxon>
        <taxon>Paraneoptera</taxon>
        <taxon>Hemiptera</taxon>
        <taxon>Sternorrhyncha</taxon>
        <taxon>Aphidomorpha</taxon>
        <taxon>Aphidoidea</taxon>
        <taxon>Aphididae</taxon>
        <taxon>Aphidini</taxon>
        <taxon>Aphis</taxon>
        <taxon>Aphis</taxon>
    </lineage>
</organism>
<dbReference type="PROSITE" id="PS50290">
    <property type="entry name" value="PI3_4_KINASE_3"/>
    <property type="match status" value="1"/>
</dbReference>
<dbReference type="InterPro" id="IPR003151">
    <property type="entry name" value="PIK-rel_kinase_FAT"/>
</dbReference>
<dbReference type="PROSITE" id="PS00916">
    <property type="entry name" value="PI3_4_KINASE_2"/>
    <property type="match status" value="1"/>
</dbReference>
<dbReference type="PANTHER" id="PTHR37079:SF4">
    <property type="entry name" value="SERINE_THREONINE-PROTEIN KINASE ATM"/>
    <property type="match status" value="1"/>
</dbReference>
<dbReference type="SMART" id="SM00146">
    <property type="entry name" value="PI3Kc"/>
    <property type="match status" value="1"/>
</dbReference>
<evidence type="ECO:0000259" key="11">
    <source>
        <dbReference type="PROSITE" id="PS50290"/>
    </source>
</evidence>
<dbReference type="InterPro" id="IPR044107">
    <property type="entry name" value="PIKKc_ATM"/>
</dbReference>
<evidence type="ECO:0000256" key="9">
    <source>
        <dbReference type="ARBA" id="ARBA00023242"/>
    </source>
</evidence>
<feature type="domain" description="FATC" evidence="13">
    <location>
        <begin position="2421"/>
        <end position="2453"/>
    </location>
</feature>
<keyword evidence="9" id="KW-0539">Nucleus</keyword>
<dbReference type="Gene3D" id="3.30.1010.10">
    <property type="entry name" value="Phosphatidylinositol 3-kinase Catalytic Subunit, Chain A, domain 4"/>
    <property type="match status" value="1"/>
</dbReference>
<dbReference type="Proteomes" id="UP001154329">
    <property type="component" value="Chromosome 4"/>
</dbReference>
<evidence type="ECO:0000313" key="14">
    <source>
        <dbReference type="EMBL" id="CAH1736405.1"/>
    </source>
</evidence>
<evidence type="ECO:0000256" key="5">
    <source>
        <dbReference type="ARBA" id="ARBA00022741"/>
    </source>
</evidence>
<evidence type="ECO:0000256" key="2">
    <source>
        <dbReference type="ARBA" id="ARBA00012513"/>
    </source>
</evidence>
<comment type="catalytic activity">
    <reaction evidence="10">
        <text>L-threonyl-[protein] + ATP = O-phospho-L-threonyl-[protein] + ADP + H(+)</text>
        <dbReference type="Rhea" id="RHEA:46608"/>
        <dbReference type="Rhea" id="RHEA-COMP:11060"/>
        <dbReference type="Rhea" id="RHEA-COMP:11605"/>
        <dbReference type="ChEBI" id="CHEBI:15378"/>
        <dbReference type="ChEBI" id="CHEBI:30013"/>
        <dbReference type="ChEBI" id="CHEBI:30616"/>
        <dbReference type="ChEBI" id="CHEBI:61977"/>
        <dbReference type="ChEBI" id="CHEBI:456216"/>
        <dbReference type="EC" id="2.7.11.1"/>
    </reaction>
</comment>
<dbReference type="InterPro" id="IPR003152">
    <property type="entry name" value="FATC_dom"/>
</dbReference>